<proteinExistence type="predicted"/>
<dbReference type="RefSeq" id="WP_246783941.1">
    <property type="nucleotide sequence ID" value="NZ_BJUA01000014.1"/>
</dbReference>
<feature type="transmembrane region" description="Helical" evidence="2">
    <location>
        <begin position="276"/>
        <end position="295"/>
    </location>
</feature>
<dbReference type="Proteomes" id="UP000321386">
    <property type="component" value="Unassembled WGS sequence"/>
</dbReference>
<dbReference type="Gene3D" id="1.20.1250.20">
    <property type="entry name" value="MFS general substrate transporter like domains"/>
    <property type="match status" value="2"/>
</dbReference>
<feature type="transmembrane region" description="Helical" evidence="2">
    <location>
        <begin position="171"/>
        <end position="190"/>
    </location>
</feature>
<gene>
    <name evidence="3" type="ORF">CPE01_26710</name>
</gene>
<reference evidence="3 4" key="1">
    <citation type="submission" date="2019-07" db="EMBL/GenBank/DDBJ databases">
        <title>Whole genome shotgun sequence of Cellulomonas persica NBRC 101101.</title>
        <authorList>
            <person name="Hosoyama A."/>
            <person name="Uohara A."/>
            <person name="Ohji S."/>
            <person name="Ichikawa N."/>
        </authorList>
    </citation>
    <scope>NUCLEOTIDE SEQUENCE [LARGE SCALE GENOMIC DNA]</scope>
    <source>
        <strain evidence="3 4">NBRC 101101</strain>
    </source>
</reference>
<keyword evidence="4" id="KW-1185">Reference proteome</keyword>
<protein>
    <submittedName>
        <fullName evidence="3">MFS transporter</fullName>
    </submittedName>
</protein>
<sequence>MFRPYRDVLSRPGALAFSAAGVVARLPISMVGIGIVLAVSSVYEAYALAGRVSAVFVVASAVTAPLISRAVDRYGQARVMFPALATCATGLVALIVALVAEAPEPVLYVTAVVAGVSGQFGSLVRARWSYVLQGDPVALHTAYSLESALDELVFIIGPAAATLLATSVTPTAGIVVPLVATAVGGTWFLLQRRTEPPPTPHHETGGPSILAAPGMLLLVGVFLAMGAIFGATDVATVAFAEEEGRKSVAGLILAVFAAGSLVSGLLYGARRWVQPLWVRFGIGMVLLGIGVSFFFVVNSLWALAAVMFVTGFAIAPTLINGNGLVQELVAPGRLTEGLTWVGTSLGIGVSIGSSVAGARIDADGSHAGFLVVVIAGAVAVVGTLASLRTLRASHEARLSDDLARVGHVSEDDVDEVTDARAVEVDGPSDLRSDA</sequence>
<feature type="transmembrane region" description="Helical" evidence="2">
    <location>
        <begin position="301"/>
        <end position="325"/>
    </location>
</feature>
<evidence type="ECO:0000313" key="3">
    <source>
        <dbReference type="EMBL" id="GEK18938.1"/>
    </source>
</evidence>
<keyword evidence="2" id="KW-1133">Transmembrane helix</keyword>
<comment type="caution">
    <text evidence="3">The sequence shown here is derived from an EMBL/GenBank/DDBJ whole genome shotgun (WGS) entry which is preliminary data.</text>
</comment>
<feature type="compositionally biased region" description="Basic and acidic residues" evidence="1">
    <location>
        <begin position="417"/>
        <end position="434"/>
    </location>
</feature>
<accession>A0A510UWB6</accession>
<evidence type="ECO:0000313" key="4">
    <source>
        <dbReference type="Proteomes" id="UP000321386"/>
    </source>
</evidence>
<dbReference type="GO" id="GO:0022857">
    <property type="term" value="F:transmembrane transporter activity"/>
    <property type="evidence" value="ECO:0007669"/>
    <property type="project" value="InterPro"/>
</dbReference>
<evidence type="ECO:0000256" key="1">
    <source>
        <dbReference type="SAM" id="MobiDB-lite"/>
    </source>
</evidence>
<dbReference type="InterPro" id="IPR011701">
    <property type="entry name" value="MFS"/>
</dbReference>
<organism evidence="3 4">
    <name type="scientific">Cellulomonas persica</name>
    <dbReference type="NCBI Taxonomy" id="76861"/>
    <lineage>
        <taxon>Bacteria</taxon>
        <taxon>Bacillati</taxon>
        <taxon>Actinomycetota</taxon>
        <taxon>Actinomycetes</taxon>
        <taxon>Micrococcales</taxon>
        <taxon>Cellulomonadaceae</taxon>
        <taxon>Cellulomonas</taxon>
    </lineage>
</organism>
<keyword evidence="2" id="KW-0812">Transmembrane</keyword>
<dbReference type="SUPFAM" id="SSF103473">
    <property type="entry name" value="MFS general substrate transporter"/>
    <property type="match status" value="1"/>
</dbReference>
<name>A0A510UWB6_9CELL</name>
<dbReference type="PANTHER" id="PTHR23542:SF1">
    <property type="entry name" value="MAJOR FACILITATOR SUPERFAMILY (MFS) PROFILE DOMAIN-CONTAINING PROTEIN"/>
    <property type="match status" value="1"/>
</dbReference>
<dbReference type="AlphaFoldDB" id="A0A510UWB6"/>
<dbReference type="InterPro" id="IPR036259">
    <property type="entry name" value="MFS_trans_sf"/>
</dbReference>
<dbReference type="PANTHER" id="PTHR23542">
    <property type="match status" value="1"/>
</dbReference>
<feature type="transmembrane region" description="Helical" evidence="2">
    <location>
        <begin position="366"/>
        <end position="387"/>
    </location>
</feature>
<keyword evidence="2" id="KW-0472">Membrane</keyword>
<feature type="transmembrane region" description="Helical" evidence="2">
    <location>
        <begin position="337"/>
        <end position="360"/>
    </location>
</feature>
<dbReference type="EMBL" id="BJUA01000014">
    <property type="protein sequence ID" value="GEK18938.1"/>
    <property type="molecule type" value="Genomic_DNA"/>
</dbReference>
<feature type="transmembrane region" description="Helical" evidence="2">
    <location>
        <begin position="249"/>
        <end position="269"/>
    </location>
</feature>
<feature type="transmembrane region" description="Helical" evidence="2">
    <location>
        <begin position="210"/>
        <end position="229"/>
    </location>
</feature>
<evidence type="ECO:0000256" key="2">
    <source>
        <dbReference type="SAM" id="Phobius"/>
    </source>
</evidence>
<feature type="transmembrane region" description="Helical" evidence="2">
    <location>
        <begin position="12"/>
        <end position="39"/>
    </location>
</feature>
<feature type="transmembrane region" description="Helical" evidence="2">
    <location>
        <begin position="45"/>
        <end position="67"/>
    </location>
</feature>
<dbReference type="Pfam" id="PF07690">
    <property type="entry name" value="MFS_1"/>
    <property type="match status" value="1"/>
</dbReference>
<feature type="transmembrane region" description="Helical" evidence="2">
    <location>
        <begin position="79"/>
        <end position="100"/>
    </location>
</feature>
<feature type="region of interest" description="Disordered" evidence="1">
    <location>
        <begin position="414"/>
        <end position="434"/>
    </location>
</feature>